<sequence length="183" mass="19143">MPETVRLDETAVGERLSRLDRLLEQIESAPGPMTGAAIEAVQTLTEVYGEALARVLDQADAGLADRMAGDELIGHLLVLHGIHPEPPERRAARAVDALRPAVRERGGDVELAGVAEGVAQVRLAAKGCGSSSAALEEAVREAVLAMAPELSGVEREPGGDGRRSAFVPLEALTLRTASVGERA</sequence>
<organism evidence="3 4">
    <name type="scientific">Streptomyces yaanensis</name>
    <dbReference type="NCBI Taxonomy" id="1142239"/>
    <lineage>
        <taxon>Bacteria</taxon>
        <taxon>Bacillati</taxon>
        <taxon>Actinomycetota</taxon>
        <taxon>Actinomycetes</taxon>
        <taxon>Kitasatosporales</taxon>
        <taxon>Streptomycetaceae</taxon>
        <taxon>Streptomyces</taxon>
    </lineage>
</organism>
<evidence type="ECO:0000259" key="2">
    <source>
        <dbReference type="Pfam" id="PF01106"/>
    </source>
</evidence>
<dbReference type="RefSeq" id="WP_310770851.1">
    <property type="nucleotide sequence ID" value="NZ_JBHRWR010000010.1"/>
</dbReference>
<dbReference type="InterPro" id="IPR001075">
    <property type="entry name" value="NIF_FeS_clus_asmbl_NifU_C"/>
</dbReference>
<reference evidence="4" key="1">
    <citation type="journal article" date="2019" name="Int. J. Syst. Evol. Microbiol.">
        <title>The Global Catalogue of Microorganisms (GCM) 10K type strain sequencing project: providing services to taxonomists for standard genome sequencing and annotation.</title>
        <authorList>
            <consortium name="The Broad Institute Genomics Platform"/>
            <consortium name="The Broad Institute Genome Sequencing Center for Infectious Disease"/>
            <person name="Wu L."/>
            <person name="Ma J."/>
        </authorList>
    </citation>
    <scope>NUCLEOTIDE SEQUENCE [LARGE SCALE GENOMIC DNA]</scope>
    <source>
        <strain evidence="4">CGMCC 4.7035</strain>
    </source>
</reference>
<evidence type="ECO:0000256" key="1">
    <source>
        <dbReference type="ARBA" id="ARBA00049958"/>
    </source>
</evidence>
<proteinExistence type="predicted"/>
<gene>
    <name evidence="3" type="ORF">ACFOZ0_17640</name>
</gene>
<feature type="domain" description="NIF system FeS cluster assembly NifU C-terminal" evidence="2">
    <location>
        <begin position="94"/>
        <end position="154"/>
    </location>
</feature>
<comment type="caution">
    <text evidence="3">The sequence shown here is derived from an EMBL/GenBank/DDBJ whole genome shotgun (WGS) entry which is preliminary data.</text>
</comment>
<evidence type="ECO:0000313" key="4">
    <source>
        <dbReference type="Proteomes" id="UP001595701"/>
    </source>
</evidence>
<dbReference type="Pfam" id="PF01106">
    <property type="entry name" value="NifU"/>
    <property type="match status" value="1"/>
</dbReference>
<accession>A0ABV7SET7</accession>
<dbReference type="Proteomes" id="UP001595701">
    <property type="component" value="Unassembled WGS sequence"/>
</dbReference>
<keyword evidence="4" id="KW-1185">Reference proteome</keyword>
<comment type="function">
    <text evidence="1">May be involved in the formation or repair of [Fe-S] clusters present in iron-sulfur proteins.</text>
</comment>
<evidence type="ECO:0000313" key="3">
    <source>
        <dbReference type="EMBL" id="MFC3575068.1"/>
    </source>
</evidence>
<dbReference type="Gene3D" id="3.30.300.130">
    <property type="entry name" value="Fe-S cluster assembly (FSCA)"/>
    <property type="match status" value="1"/>
</dbReference>
<protein>
    <submittedName>
        <fullName evidence="3">NifU family protein</fullName>
    </submittedName>
</protein>
<dbReference type="SUPFAM" id="SSF117916">
    <property type="entry name" value="Fe-S cluster assembly (FSCA) domain-like"/>
    <property type="match status" value="1"/>
</dbReference>
<dbReference type="EMBL" id="JBHRWR010000010">
    <property type="protein sequence ID" value="MFC3575068.1"/>
    <property type="molecule type" value="Genomic_DNA"/>
</dbReference>
<dbReference type="InterPro" id="IPR034904">
    <property type="entry name" value="FSCA_dom_sf"/>
</dbReference>
<name>A0ABV7SET7_9ACTN</name>